<name>A0A0F9D5Y4_9ZZZZ</name>
<feature type="non-terminal residue" evidence="1">
    <location>
        <position position="1"/>
    </location>
</feature>
<accession>A0A0F9D5Y4</accession>
<dbReference type="AlphaFoldDB" id="A0A0F9D5Y4"/>
<sequence>VEYQDYESEAIEHADMVADNRLAELAVRDNDKLSELLSELKVLDIDMELTAYDLNEIDEITNPNMIDPPGGGDGQPKEVECPQCGEIFIPSKGQYGDD</sequence>
<dbReference type="EMBL" id="LAZR01033081">
    <property type="protein sequence ID" value="KKL49111.1"/>
    <property type="molecule type" value="Genomic_DNA"/>
</dbReference>
<gene>
    <name evidence="1" type="ORF">LCGC14_2318810</name>
</gene>
<reference evidence="1" key="1">
    <citation type="journal article" date="2015" name="Nature">
        <title>Complex archaea that bridge the gap between prokaryotes and eukaryotes.</title>
        <authorList>
            <person name="Spang A."/>
            <person name="Saw J.H."/>
            <person name="Jorgensen S.L."/>
            <person name="Zaremba-Niedzwiedzka K."/>
            <person name="Martijn J."/>
            <person name="Lind A.E."/>
            <person name="van Eijk R."/>
            <person name="Schleper C."/>
            <person name="Guy L."/>
            <person name="Ettema T.J."/>
        </authorList>
    </citation>
    <scope>NUCLEOTIDE SEQUENCE</scope>
</reference>
<protein>
    <submittedName>
        <fullName evidence="1">Uncharacterized protein</fullName>
    </submittedName>
</protein>
<comment type="caution">
    <text evidence="1">The sequence shown here is derived from an EMBL/GenBank/DDBJ whole genome shotgun (WGS) entry which is preliminary data.</text>
</comment>
<organism evidence="1">
    <name type="scientific">marine sediment metagenome</name>
    <dbReference type="NCBI Taxonomy" id="412755"/>
    <lineage>
        <taxon>unclassified sequences</taxon>
        <taxon>metagenomes</taxon>
        <taxon>ecological metagenomes</taxon>
    </lineage>
</organism>
<proteinExistence type="predicted"/>
<evidence type="ECO:0000313" key="1">
    <source>
        <dbReference type="EMBL" id="KKL49111.1"/>
    </source>
</evidence>